<sequence length="228" mass="23761">PPVSAGSGAGAAGQERSGSSDRSAAKSNSSAVLWWVLGAAALVLVLVVVGGGVAGYVLLTAEGDSATAGGEPPGRVEPGDIDGVRTFGDVSREHTEDPVSYEVYPPPGGRHHPVWQNCGVYRQELIPEHAVHSLEHGAVWISYRAGLPGDRSGKLEQLYRQGDYLIVSPAPSLQQEDVVAVAWGKRLIAEDADDPRLVEFLNTYAQGPQTPEPGAPCSGGTSETTQSA</sequence>
<evidence type="ECO:0000313" key="3">
    <source>
        <dbReference type="EMBL" id="MFD0804059.1"/>
    </source>
</evidence>
<evidence type="ECO:0000256" key="1">
    <source>
        <dbReference type="SAM" id="MobiDB-lite"/>
    </source>
</evidence>
<protein>
    <submittedName>
        <fullName evidence="3">DUF3105 domain-containing protein</fullName>
    </submittedName>
</protein>
<feature type="transmembrane region" description="Helical" evidence="2">
    <location>
        <begin position="32"/>
        <end position="59"/>
    </location>
</feature>
<evidence type="ECO:0000256" key="2">
    <source>
        <dbReference type="SAM" id="Phobius"/>
    </source>
</evidence>
<keyword evidence="2" id="KW-1133">Transmembrane helix</keyword>
<feature type="region of interest" description="Disordered" evidence="1">
    <location>
        <begin position="1"/>
        <end position="24"/>
    </location>
</feature>
<accession>A0ABW3BNX4</accession>
<name>A0ABW3BNX4_9ACTN</name>
<feature type="non-terminal residue" evidence="3">
    <location>
        <position position="1"/>
    </location>
</feature>
<evidence type="ECO:0000313" key="4">
    <source>
        <dbReference type="Proteomes" id="UP001596956"/>
    </source>
</evidence>
<feature type="region of interest" description="Disordered" evidence="1">
    <location>
        <begin position="204"/>
        <end position="228"/>
    </location>
</feature>
<dbReference type="Proteomes" id="UP001596956">
    <property type="component" value="Unassembled WGS sequence"/>
</dbReference>
<keyword evidence="2" id="KW-0472">Membrane</keyword>
<proteinExistence type="predicted"/>
<keyword evidence="4" id="KW-1185">Reference proteome</keyword>
<keyword evidence="2" id="KW-0812">Transmembrane</keyword>
<dbReference type="Pfam" id="PF11303">
    <property type="entry name" value="DUF3105"/>
    <property type="match status" value="1"/>
</dbReference>
<comment type="caution">
    <text evidence="3">The sequence shown here is derived from an EMBL/GenBank/DDBJ whole genome shotgun (WGS) entry which is preliminary data.</text>
</comment>
<reference evidence="4" key="1">
    <citation type="journal article" date="2019" name="Int. J. Syst. Evol. Microbiol.">
        <title>The Global Catalogue of Microorganisms (GCM) 10K type strain sequencing project: providing services to taxonomists for standard genome sequencing and annotation.</title>
        <authorList>
            <consortium name="The Broad Institute Genomics Platform"/>
            <consortium name="The Broad Institute Genome Sequencing Center for Infectious Disease"/>
            <person name="Wu L."/>
            <person name="Ma J."/>
        </authorList>
    </citation>
    <scope>NUCLEOTIDE SEQUENCE [LARGE SCALE GENOMIC DNA]</scope>
    <source>
        <strain evidence="4">CCUG 63369</strain>
    </source>
</reference>
<dbReference type="InterPro" id="IPR021454">
    <property type="entry name" value="DUF3105"/>
</dbReference>
<dbReference type="EMBL" id="JBHTHR010001320">
    <property type="protein sequence ID" value="MFD0804059.1"/>
    <property type="molecule type" value="Genomic_DNA"/>
</dbReference>
<feature type="compositionally biased region" description="Polar residues" evidence="1">
    <location>
        <begin position="219"/>
        <end position="228"/>
    </location>
</feature>
<organism evidence="3 4">
    <name type="scientific">Streptomonospora algeriensis</name>
    <dbReference type="NCBI Taxonomy" id="995084"/>
    <lineage>
        <taxon>Bacteria</taxon>
        <taxon>Bacillati</taxon>
        <taxon>Actinomycetota</taxon>
        <taxon>Actinomycetes</taxon>
        <taxon>Streptosporangiales</taxon>
        <taxon>Nocardiopsidaceae</taxon>
        <taxon>Streptomonospora</taxon>
    </lineage>
</organism>
<gene>
    <name evidence="3" type="ORF">ACFQZU_22465</name>
</gene>